<evidence type="ECO:0000256" key="3">
    <source>
        <dbReference type="PROSITE-ProRule" id="PRU00284"/>
    </source>
</evidence>
<dbReference type="Proteomes" id="UP000030700">
    <property type="component" value="Unassembled WGS sequence"/>
</dbReference>
<dbReference type="PANTHER" id="PTHR43531">
    <property type="entry name" value="PROTEIN ICFG"/>
    <property type="match status" value="1"/>
</dbReference>
<comment type="similarity">
    <text evidence="2">Belongs to the methyl-accepting chemotaxis (MCP) protein family.</text>
</comment>
<dbReference type="EMBL" id="DF820456">
    <property type="protein sequence ID" value="GAK50140.1"/>
    <property type="molecule type" value="Genomic_DNA"/>
</dbReference>
<dbReference type="CDD" id="cd06225">
    <property type="entry name" value="HAMP"/>
    <property type="match status" value="1"/>
</dbReference>
<gene>
    <name evidence="7" type="ORF">U14_01367</name>
</gene>
<dbReference type="InterPro" id="IPR003660">
    <property type="entry name" value="HAMP_dom"/>
</dbReference>
<dbReference type="AlphaFoldDB" id="A0A0S6VWD7"/>
<dbReference type="InterPro" id="IPR051310">
    <property type="entry name" value="MCP_chemotaxis"/>
</dbReference>
<dbReference type="GO" id="GO:0005886">
    <property type="term" value="C:plasma membrane"/>
    <property type="evidence" value="ECO:0007669"/>
    <property type="project" value="TreeGrafter"/>
</dbReference>
<feature type="domain" description="HAMP" evidence="6">
    <location>
        <begin position="82"/>
        <end position="134"/>
    </location>
</feature>
<evidence type="ECO:0000256" key="1">
    <source>
        <dbReference type="ARBA" id="ARBA00022500"/>
    </source>
</evidence>
<name>A0A0S6VWD7_9BACT</name>
<proteinExistence type="inferred from homology"/>
<dbReference type="Pfam" id="PF18947">
    <property type="entry name" value="HAMP_2"/>
    <property type="match status" value="2"/>
</dbReference>
<dbReference type="GO" id="GO:0004888">
    <property type="term" value="F:transmembrane signaling receptor activity"/>
    <property type="evidence" value="ECO:0007669"/>
    <property type="project" value="TreeGrafter"/>
</dbReference>
<dbReference type="PROSITE" id="PS50111">
    <property type="entry name" value="CHEMOTAXIS_TRANSDUC_2"/>
    <property type="match status" value="1"/>
</dbReference>
<evidence type="ECO:0000313" key="7">
    <source>
        <dbReference type="EMBL" id="GAK50140.1"/>
    </source>
</evidence>
<dbReference type="InterPro" id="IPR004089">
    <property type="entry name" value="MCPsignal_dom"/>
</dbReference>
<dbReference type="GO" id="GO:0006935">
    <property type="term" value="P:chemotaxis"/>
    <property type="evidence" value="ECO:0007669"/>
    <property type="project" value="UniProtKB-KW"/>
</dbReference>
<evidence type="ECO:0000256" key="4">
    <source>
        <dbReference type="SAM" id="Phobius"/>
    </source>
</evidence>
<keyword evidence="4" id="KW-0472">Membrane</keyword>
<dbReference type="HOGENOM" id="CLU_524462_0_0_0"/>
<accession>A0A0S6VWD7</accession>
<dbReference type="Pfam" id="PF00672">
    <property type="entry name" value="HAMP"/>
    <property type="match status" value="1"/>
</dbReference>
<keyword evidence="4" id="KW-1133">Transmembrane helix</keyword>
<evidence type="ECO:0000313" key="8">
    <source>
        <dbReference type="Proteomes" id="UP000030700"/>
    </source>
</evidence>
<organism evidence="7">
    <name type="scientific">Candidatus Moduliflexus flocculans</name>
    <dbReference type="NCBI Taxonomy" id="1499966"/>
    <lineage>
        <taxon>Bacteria</taxon>
        <taxon>Candidatus Moduliflexota</taxon>
        <taxon>Candidatus Moduliflexia</taxon>
        <taxon>Candidatus Moduliflexales</taxon>
        <taxon>Candidatus Moduliflexaceae</taxon>
    </lineage>
</organism>
<dbReference type="SUPFAM" id="SSF58104">
    <property type="entry name" value="Methyl-accepting chemotaxis protein (MCP) signaling domain"/>
    <property type="match status" value="2"/>
</dbReference>
<feature type="transmembrane region" description="Helical" evidence="4">
    <location>
        <begin position="60"/>
        <end position="81"/>
    </location>
</feature>
<dbReference type="GO" id="GO:0007165">
    <property type="term" value="P:signal transduction"/>
    <property type="evidence" value="ECO:0007669"/>
    <property type="project" value="UniProtKB-KW"/>
</dbReference>
<protein>
    <submittedName>
        <fullName evidence="7">Methyl-accepting chemotaxis sensory transducer</fullName>
    </submittedName>
</protein>
<dbReference type="Gene3D" id="1.20.120.1530">
    <property type="match status" value="2"/>
</dbReference>
<dbReference type="STRING" id="1499966.U14_01367"/>
<evidence type="ECO:0000256" key="2">
    <source>
        <dbReference type="ARBA" id="ARBA00029447"/>
    </source>
</evidence>
<feature type="domain" description="Methyl-accepting transducer" evidence="5">
    <location>
        <begin position="390"/>
        <end position="483"/>
    </location>
</feature>
<dbReference type="SUPFAM" id="SSF158472">
    <property type="entry name" value="HAMP domain-like"/>
    <property type="match status" value="1"/>
</dbReference>
<keyword evidence="3" id="KW-0807">Transducer</keyword>
<evidence type="ECO:0000259" key="5">
    <source>
        <dbReference type="PROSITE" id="PS50111"/>
    </source>
</evidence>
<keyword evidence="8" id="KW-1185">Reference proteome</keyword>
<sequence>MERYFIMSIRQKAIVLGLALIGFSAAITGGSYYVWCQALTEQGTKDTIVIASERYKRFALLTGGLIVGLNGLSTIAFYFFASHLLRGFSRITNATASVAAGDLRQPLPLNRHDEIGHLARAVQTMRERLTQVVNEVNSVTSAVQNGRLDKRGDVSKFSGDWQKLVVGMNTMLDHIETPHHVVIDYVNRIAAGELPNRMPEDAEGDFNIMYKSLNRLIDSMNEVSWLAMMLAGGNLDIDARERSEHDRLMKSLNQMIRQLQGLFDELRRLINAVQEGNLNLRGDVERFSGGWRNHLVGINTVLDAFVTPFHVAAAYVDNIAKGEVPEKIRDEYRGDFNTLKDNLNLLIDAMSDITNVAQEMAQGNLAVEVNERSYNDILMQSLNLMIQRLKEVVNDVNVSVRESTHYAEDVGSAITQMVSAMQQISDRIGIIEDIANQTRMLSLNATIEAARVQEQGKAFSVVAAEVRNLSNITKNAAEEIKQLAASSLELSQNIDQRFALLFPSIRYTAELVQKLSSLQ</sequence>
<dbReference type="SMART" id="SM00283">
    <property type="entry name" value="MA"/>
    <property type="match status" value="1"/>
</dbReference>
<dbReference type="PROSITE" id="PS50885">
    <property type="entry name" value="HAMP"/>
    <property type="match status" value="2"/>
</dbReference>
<dbReference type="Gene3D" id="1.10.287.950">
    <property type="entry name" value="Methyl-accepting chemotaxis protein"/>
    <property type="match status" value="1"/>
</dbReference>
<dbReference type="Pfam" id="PF00015">
    <property type="entry name" value="MCPsignal"/>
    <property type="match status" value="1"/>
</dbReference>
<evidence type="ECO:0000259" key="6">
    <source>
        <dbReference type="PROSITE" id="PS50885"/>
    </source>
</evidence>
<keyword evidence="4" id="KW-0812">Transmembrane</keyword>
<feature type="domain" description="HAMP" evidence="6">
    <location>
        <begin position="344"/>
        <end position="394"/>
    </location>
</feature>
<dbReference type="SMART" id="SM00304">
    <property type="entry name" value="HAMP"/>
    <property type="match status" value="3"/>
</dbReference>
<reference evidence="7" key="1">
    <citation type="journal article" date="2015" name="PeerJ">
        <title>First genomic representation of candidate bacterial phylum KSB3 points to enhanced environmental sensing as a trigger of wastewater bulking.</title>
        <authorList>
            <person name="Sekiguchi Y."/>
            <person name="Ohashi A."/>
            <person name="Parks D.H."/>
            <person name="Yamauchi T."/>
            <person name="Tyson G.W."/>
            <person name="Hugenholtz P."/>
        </authorList>
    </citation>
    <scope>NUCLEOTIDE SEQUENCE [LARGE SCALE GENOMIC DNA]</scope>
</reference>
<keyword evidence="1" id="KW-0145">Chemotaxis</keyword>
<dbReference type="PANTHER" id="PTHR43531:SF11">
    <property type="entry name" value="METHYL-ACCEPTING CHEMOTAXIS PROTEIN 3"/>
    <property type="match status" value="1"/>
</dbReference>